<dbReference type="PROSITE" id="PS50146">
    <property type="entry name" value="DAGK"/>
    <property type="match status" value="1"/>
</dbReference>
<keyword evidence="7" id="KW-0594">Phospholipid biosynthesis</keyword>
<keyword evidence="8" id="KW-1208">Phospholipid metabolism</keyword>
<sequence>MIFNPVKVSPQFRELATSILDGAGWTDLLWLETSKDDPGQGRAAEALQAGVERIIVAGGDGTVRAVAEALAGSGTPLGIVPAGTANLLDYNLRLPRTEEPALEVAAEGTTRDIDLVKITLDGDRTQHFAVMAGAGLDAMIMDEVSSDLKKTIGTAAYFLAAGKALGRLPMSVRVKVDDRPIKHHKAMMVLIGNVGGIPPNIDLIPGAVYDDGLLDVMVASPRRLRDWFKIIGRMIIRRQRKDDALELHRGKRVEVALRKPETYQLDGDVEGEFSRLVAEVVPGALTVVVGADVTGAGSAVA</sequence>
<evidence type="ECO:0000256" key="2">
    <source>
        <dbReference type="ARBA" id="ARBA00005983"/>
    </source>
</evidence>
<name>A0ABP7D6U1_9ACTN</name>
<dbReference type="SUPFAM" id="SSF111331">
    <property type="entry name" value="NAD kinase/diacylglycerol kinase-like"/>
    <property type="match status" value="1"/>
</dbReference>
<gene>
    <name evidence="10" type="ORF">GCM10022204_16160</name>
</gene>
<dbReference type="InterPro" id="IPR017438">
    <property type="entry name" value="ATP-NAD_kinase_N"/>
</dbReference>
<proteinExistence type="inferred from homology"/>
<dbReference type="Proteomes" id="UP001500051">
    <property type="component" value="Unassembled WGS sequence"/>
</dbReference>
<comment type="cofactor">
    <cofactor evidence="1">
        <name>Mg(2+)</name>
        <dbReference type="ChEBI" id="CHEBI:18420"/>
    </cofactor>
</comment>
<evidence type="ECO:0000256" key="6">
    <source>
        <dbReference type="ARBA" id="ARBA00022840"/>
    </source>
</evidence>
<keyword evidence="3" id="KW-0808">Transferase</keyword>
<comment type="similarity">
    <text evidence="2">Belongs to the diacylglycerol/lipid kinase family.</text>
</comment>
<evidence type="ECO:0000313" key="10">
    <source>
        <dbReference type="EMBL" id="GAA3700221.1"/>
    </source>
</evidence>
<dbReference type="PANTHER" id="PTHR12358">
    <property type="entry name" value="SPHINGOSINE KINASE"/>
    <property type="match status" value="1"/>
</dbReference>
<evidence type="ECO:0000256" key="8">
    <source>
        <dbReference type="ARBA" id="ARBA00023264"/>
    </source>
</evidence>
<keyword evidence="4" id="KW-0547">Nucleotide-binding</keyword>
<dbReference type="Gene3D" id="2.60.200.40">
    <property type="match status" value="1"/>
</dbReference>
<keyword evidence="7" id="KW-0443">Lipid metabolism</keyword>
<evidence type="ECO:0000256" key="5">
    <source>
        <dbReference type="ARBA" id="ARBA00022777"/>
    </source>
</evidence>
<dbReference type="InterPro" id="IPR001206">
    <property type="entry name" value="Diacylglycerol_kinase_cat_dom"/>
</dbReference>
<dbReference type="InterPro" id="IPR016064">
    <property type="entry name" value="NAD/diacylglycerol_kinase_sf"/>
</dbReference>
<evidence type="ECO:0000259" key="9">
    <source>
        <dbReference type="PROSITE" id="PS50146"/>
    </source>
</evidence>
<dbReference type="InterPro" id="IPR050187">
    <property type="entry name" value="Lipid_Phosphate_FormReg"/>
</dbReference>
<evidence type="ECO:0000256" key="1">
    <source>
        <dbReference type="ARBA" id="ARBA00001946"/>
    </source>
</evidence>
<dbReference type="InterPro" id="IPR045540">
    <property type="entry name" value="YegS/DAGK_C"/>
</dbReference>
<protein>
    <submittedName>
        <fullName evidence="10">Diacylglycerol kinase family protein</fullName>
    </submittedName>
</protein>
<dbReference type="EMBL" id="BAAAYX010000004">
    <property type="protein sequence ID" value="GAA3700221.1"/>
    <property type="molecule type" value="Genomic_DNA"/>
</dbReference>
<feature type="domain" description="DAGKc" evidence="9">
    <location>
        <begin position="1"/>
        <end position="122"/>
    </location>
</feature>
<dbReference type="Pfam" id="PF00781">
    <property type="entry name" value="DAGK_cat"/>
    <property type="match status" value="1"/>
</dbReference>
<dbReference type="Pfam" id="PF19279">
    <property type="entry name" value="YegS_C"/>
    <property type="match status" value="1"/>
</dbReference>
<evidence type="ECO:0000256" key="3">
    <source>
        <dbReference type="ARBA" id="ARBA00022679"/>
    </source>
</evidence>
<reference evidence="11" key="1">
    <citation type="journal article" date="2019" name="Int. J. Syst. Evol. Microbiol.">
        <title>The Global Catalogue of Microorganisms (GCM) 10K type strain sequencing project: providing services to taxonomists for standard genome sequencing and annotation.</title>
        <authorList>
            <consortium name="The Broad Institute Genomics Platform"/>
            <consortium name="The Broad Institute Genome Sequencing Center for Infectious Disease"/>
            <person name="Wu L."/>
            <person name="Ma J."/>
        </authorList>
    </citation>
    <scope>NUCLEOTIDE SEQUENCE [LARGE SCALE GENOMIC DNA]</scope>
    <source>
        <strain evidence="11">JCM 16548</strain>
    </source>
</reference>
<keyword evidence="6" id="KW-0067">ATP-binding</keyword>
<dbReference type="Gene3D" id="3.40.50.10330">
    <property type="entry name" value="Probable inorganic polyphosphate/atp-NAD kinase, domain 1"/>
    <property type="match status" value="1"/>
</dbReference>
<organism evidence="10 11">
    <name type="scientific">Microlunatus aurantiacus</name>
    <dbReference type="NCBI Taxonomy" id="446786"/>
    <lineage>
        <taxon>Bacteria</taxon>
        <taxon>Bacillati</taxon>
        <taxon>Actinomycetota</taxon>
        <taxon>Actinomycetes</taxon>
        <taxon>Propionibacteriales</taxon>
        <taxon>Propionibacteriaceae</taxon>
        <taxon>Microlunatus</taxon>
    </lineage>
</organism>
<dbReference type="GO" id="GO:0016301">
    <property type="term" value="F:kinase activity"/>
    <property type="evidence" value="ECO:0007669"/>
    <property type="project" value="UniProtKB-KW"/>
</dbReference>
<keyword evidence="7" id="KW-0444">Lipid biosynthesis</keyword>
<evidence type="ECO:0000256" key="7">
    <source>
        <dbReference type="ARBA" id="ARBA00023209"/>
    </source>
</evidence>
<keyword evidence="11" id="KW-1185">Reference proteome</keyword>
<comment type="caution">
    <text evidence="10">The sequence shown here is derived from an EMBL/GenBank/DDBJ whole genome shotgun (WGS) entry which is preliminary data.</text>
</comment>
<dbReference type="PANTHER" id="PTHR12358:SF54">
    <property type="entry name" value="SPHINGOSINE KINASE RELATED PROTEIN"/>
    <property type="match status" value="1"/>
</dbReference>
<evidence type="ECO:0000313" key="11">
    <source>
        <dbReference type="Proteomes" id="UP001500051"/>
    </source>
</evidence>
<accession>A0ABP7D6U1</accession>
<evidence type="ECO:0000256" key="4">
    <source>
        <dbReference type="ARBA" id="ARBA00022741"/>
    </source>
</evidence>
<keyword evidence="5 10" id="KW-0418">Kinase</keyword>